<protein>
    <submittedName>
        <fullName evidence="1">Uncharacterized protein</fullName>
    </submittedName>
</protein>
<dbReference type="AlphaFoldDB" id="A0A0C3JX48"/>
<dbReference type="HOGENOM" id="CLU_1971418_0_0_1"/>
<gene>
    <name evidence="1" type="ORF">M404DRAFT_19112</name>
</gene>
<keyword evidence="2" id="KW-1185">Reference proteome</keyword>
<dbReference type="EMBL" id="KN831946">
    <property type="protein sequence ID" value="KIO13708.1"/>
    <property type="molecule type" value="Genomic_DNA"/>
</dbReference>
<name>A0A0C3JX48_PISTI</name>
<reference evidence="1 2" key="1">
    <citation type="submission" date="2014-04" db="EMBL/GenBank/DDBJ databases">
        <authorList>
            <consortium name="DOE Joint Genome Institute"/>
            <person name="Kuo A."/>
            <person name="Kohler A."/>
            <person name="Costa M.D."/>
            <person name="Nagy L.G."/>
            <person name="Floudas D."/>
            <person name="Copeland A."/>
            <person name="Barry K.W."/>
            <person name="Cichocki N."/>
            <person name="Veneault-Fourrey C."/>
            <person name="LaButti K."/>
            <person name="Lindquist E.A."/>
            <person name="Lipzen A."/>
            <person name="Lundell T."/>
            <person name="Morin E."/>
            <person name="Murat C."/>
            <person name="Sun H."/>
            <person name="Tunlid A."/>
            <person name="Henrissat B."/>
            <person name="Grigoriev I.V."/>
            <person name="Hibbett D.S."/>
            <person name="Martin F."/>
            <person name="Nordberg H.P."/>
            <person name="Cantor M.N."/>
            <person name="Hua S.X."/>
        </authorList>
    </citation>
    <scope>NUCLEOTIDE SEQUENCE [LARGE SCALE GENOMIC DNA]</scope>
    <source>
        <strain evidence="1 2">Marx 270</strain>
    </source>
</reference>
<sequence>MANLFTRWRNAVHAHSLQTFTEQVAAFHSAVNYNIDISTSTSDEEAYKFASLYDRYFEYADTRYPRSCQADRRVPEADLSGLHEVHALDFATVRERPLVTSGETSDQKALIVPSHAPFEDMQAQADL</sequence>
<reference evidence="2" key="2">
    <citation type="submission" date="2015-01" db="EMBL/GenBank/DDBJ databases">
        <title>Evolutionary Origins and Diversification of the Mycorrhizal Mutualists.</title>
        <authorList>
            <consortium name="DOE Joint Genome Institute"/>
            <consortium name="Mycorrhizal Genomics Consortium"/>
            <person name="Kohler A."/>
            <person name="Kuo A."/>
            <person name="Nagy L.G."/>
            <person name="Floudas D."/>
            <person name="Copeland A."/>
            <person name="Barry K.W."/>
            <person name="Cichocki N."/>
            <person name="Veneault-Fourrey C."/>
            <person name="LaButti K."/>
            <person name="Lindquist E.A."/>
            <person name="Lipzen A."/>
            <person name="Lundell T."/>
            <person name="Morin E."/>
            <person name="Murat C."/>
            <person name="Riley R."/>
            <person name="Ohm R."/>
            <person name="Sun H."/>
            <person name="Tunlid A."/>
            <person name="Henrissat B."/>
            <person name="Grigoriev I.V."/>
            <person name="Hibbett D.S."/>
            <person name="Martin F."/>
        </authorList>
    </citation>
    <scope>NUCLEOTIDE SEQUENCE [LARGE SCALE GENOMIC DNA]</scope>
    <source>
        <strain evidence="2">Marx 270</strain>
    </source>
</reference>
<dbReference type="Proteomes" id="UP000054217">
    <property type="component" value="Unassembled WGS sequence"/>
</dbReference>
<evidence type="ECO:0000313" key="1">
    <source>
        <dbReference type="EMBL" id="KIO13708.1"/>
    </source>
</evidence>
<proteinExistence type="predicted"/>
<evidence type="ECO:0000313" key="2">
    <source>
        <dbReference type="Proteomes" id="UP000054217"/>
    </source>
</evidence>
<accession>A0A0C3JX48</accession>
<organism evidence="1 2">
    <name type="scientific">Pisolithus tinctorius Marx 270</name>
    <dbReference type="NCBI Taxonomy" id="870435"/>
    <lineage>
        <taxon>Eukaryota</taxon>
        <taxon>Fungi</taxon>
        <taxon>Dikarya</taxon>
        <taxon>Basidiomycota</taxon>
        <taxon>Agaricomycotina</taxon>
        <taxon>Agaricomycetes</taxon>
        <taxon>Agaricomycetidae</taxon>
        <taxon>Boletales</taxon>
        <taxon>Sclerodermatineae</taxon>
        <taxon>Pisolithaceae</taxon>
        <taxon>Pisolithus</taxon>
    </lineage>
</organism>
<dbReference type="InParanoid" id="A0A0C3JX48"/>
<dbReference type="Gene3D" id="1.25.40.980">
    <property type="match status" value="1"/>
</dbReference>
<dbReference type="STRING" id="870435.A0A0C3JX48"/>
<dbReference type="OrthoDB" id="542917at2759"/>